<dbReference type="InterPro" id="IPR051093">
    <property type="entry name" value="Neuroligin/BSAL"/>
</dbReference>
<organism evidence="3 4">
    <name type="scientific">Bugula neritina</name>
    <name type="common">Brown bryozoan</name>
    <name type="synonym">Sertularia neritina</name>
    <dbReference type="NCBI Taxonomy" id="10212"/>
    <lineage>
        <taxon>Eukaryota</taxon>
        <taxon>Metazoa</taxon>
        <taxon>Spiralia</taxon>
        <taxon>Lophotrochozoa</taxon>
        <taxon>Bryozoa</taxon>
        <taxon>Gymnolaemata</taxon>
        <taxon>Cheilostomatida</taxon>
        <taxon>Flustrina</taxon>
        <taxon>Buguloidea</taxon>
        <taxon>Bugulidae</taxon>
        <taxon>Bugula</taxon>
    </lineage>
</organism>
<dbReference type="OrthoDB" id="3200163at2759"/>
<dbReference type="SUPFAM" id="SSF53474">
    <property type="entry name" value="alpha/beta-Hydrolases"/>
    <property type="match status" value="1"/>
</dbReference>
<reference evidence="3" key="1">
    <citation type="submission" date="2020-06" db="EMBL/GenBank/DDBJ databases">
        <title>Draft genome of Bugula neritina, a colonial animal packing powerful symbionts and potential medicines.</title>
        <authorList>
            <person name="Rayko M."/>
        </authorList>
    </citation>
    <scope>NUCLEOTIDE SEQUENCE [LARGE SCALE GENOMIC DNA]</scope>
    <source>
        <strain evidence="3">Kwan_BN1</strain>
    </source>
</reference>
<evidence type="ECO:0000313" key="3">
    <source>
        <dbReference type="EMBL" id="KAF6027236.1"/>
    </source>
</evidence>
<accession>A0A7J7JP89</accession>
<sequence length="235" mass="26523">MNLFNRVILQSGSALSPWAMAADPVRSAKDLADSLNCLPVPEEGEPIDTKVMVNCLSEVGHEEMMNADVPYNRFVTTFGPVVDKILVELSPELMIKQGDTLFSNIELMFGVNKYEGVHLLSQDDLENGITPKRKLSILRQYVRSVYQYPRLNIFNTLDHQYFDWSDRNSTSKLKHKLGCHRATRGRYVQCPSCSNWKISPGHGGKTPISMSSVTPTTLIRLRVHRNTRVDTTGKI</sequence>
<feature type="domain" description="Carboxylesterase type B" evidence="2">
    <location>
        <begin position="2"/>
        <end position="177"/>
    </location>
</feature>
<evidence type="ECO:0000256" key="1">
    <source>
        <dbReference type="ARBA" id="ARBA00005964"/>
    </source>
</evidence>
<dbReference type="Gene3D" id="3.40.50.1820">
    <property type="entry name" value="alpha/beta hydrolase"/>
    <property type="match status" value="1"/>
</dbReference>
<proteinExistence type="inferred from homology"/>
<keyword evidence="4" id="KW-1185">Reference proteome</keyword>
<evidence type="ECO:0000259" key="2">
    <source>
        <dbReference type="Pfam" id="PF00135"/>
    </source>
</evidence>
<dbReference type="InterPro" id="IPR002018">
    <property type="entry name" value="CarbesteraseB"/>
</dbReference>
<comment type="caution">
    <text evidence="3">The sequence shown here is derived from an EMBL/GenBank/DDBJ whole genome shotgun (WGS) entry which is preliminary data.</text>
</comment>
<dbReference type="InterPro" id="IPR029058">
    <property type="entry name" value="AB_hydrolase_fold"/>
</dbReference>
<name>A0A7J7JP89_BUGNE</name>
<comment type="similarity">
    <text evidence="1">Belongs to the type-B carboxylesterase/lipase family.</text>
</comment>
<evidence type="ECO:0000313" key="4">
    <source>
        <dbReference type="Proteomes" id="UP000593567"/>
    </source>
</evidence>
<protein>
    <recommendedName>
        <fullName evidence="2">Carboxylesterase type B domain-containing protein</fullName>
    </recommendedName>
</protein>
<dbReference type="EMBL" id="VXIV02002117">
    <property type="protein sequence ID" value="KAF6027236.1"/>
    <property type="molecule type" value="Genomic_DNA"/>
</dbReference>
<dbReference type="PANTHER" id="PTHR43903">
    <property type="entry name" value="NEUROLIGIN"/>
    <property type="match status" value="1"/>
</dbReference>
<dbReference type="Pfam" id="PF00135">
    <property type="entry name" value="COesterase"/>
    <property type="match status" value="1"/>
</dbReference>
<gene>
    <name evidence="3" type="ORF">EB796_014455</name>
</gene>
<dbReference type="AlphaFoldDB" id="A0A7J7JP89"/>
<dbReference type="Proteomes" id="UP000593567">
    <property type="component" value="Unassembled WGS sequence"/>
</dbReference>